<dbReference type="EMBL" id="JAQOSQ010000008">
    <property type="protein sequence ID" value="MDJ1183571.1"/>
    <property type="molecule type" value="Genomic_DNA"/>
</dbReference>
<feature type="transmembrane region" description="Helical" evidence="1">
    <location>
        <begin position="115"/>
        <end position="136"/>
    </location>
</feature>
<keyword evidence="1" id="KW-1133">Transmembrane helix</keyword>
<evidence type="ECO:0000313" key="3">
    <source>
        <dbReference type="Proteomes" id="UP001232992"/>
    </source>
</evidence>
<organism evidence="2 3">
    <name type="scientific">Roseofilum casamattae BLCC-M143</name>
    <dbReference type="NCBI Taxonomy" id="3022442"/>
    <lineage>
        <taxon>Bacteria</taxon>
        <taxon>Bacillati</taxon>
        <taxon>Cyanobacteriota</taxon>
        <taxon>Cyanophyceae</taxon>
        <taxon>Desertifilales</taxon>
        <taxon>Desertifilaceae</taxon>
        <taxon>Roseofilum</taxon>
        <taxon>Roseofilum casamattae</taxon>
    </lineage>
</organism>
<proteinExistence type="predicted"/>
<accession>A0ABT7BWM7</accession>
<gene>
    <name evidence="2" type="ORF">PMH09_10205</name>
</gene>
<protein>
    <recommendedName>
        <fullName evidence="4">Glycosyltransferase RgtA/B/C/D-like domain-containing protein</fullName>
    </recommendedName>
</protein>
<feature type="transmembrane region" description="Helical" evidence="1">
    <location>
        <begin position="313"/>
        <end position="331"/>
    </location>
</feature>
<feature type="transmembrane region" description="Helical" evidence="1">
    <location>
        <begin position="7"/>
        <end position="26"/>
    </location>
</feature>
<reference evidence="2 3" key="1">
    <citation type="submission" date="2023-01" db="EMBL/GenBank/DDBJ databases">
        <title>Novel diversity within Roseofilum (Cyanobacteria; Desertifilaceae) from marine benthic mats with descriptions of four novel species.</title>
        <authorList>
            <person name="Wang Y."/>
            <person name="Berthold D.E."/>
            <person name="Hu J."/>
            <person name="Lefler F.W."/>
            <person name="Laughinghouse H.D. IV."/>
        </authorList>
    </citation>
    <scope>NUCLEOTIDE SEQUENCE [LARGE SCALE GENOMIC DNA]</scope>
    <source>
        <strain evidence="2 3">BLCC-M143</strain>
    </source>
</reference>
<sequence>MRVSSPLFILLVFSTLGLIGILNHEMWRDEMNTWLIVRDSSSLGEMLGYVNYQGHPALWALLVSFVSNISSSPQIMQLLHWSLGTTAIAIFLYQSKFPRWQKILFTFGYLPFYEYFLISRPYVLGMLWLFLFCALYPSRKKTYLKLSITLGLMANSHAFAAIISFAAFLALSLEFFLDKEQRATYQARAIEYDLLLSLVILIGFYCFAFAILNPPIDSVNVGGREGWNLAFDLRHGLRVLGRLLGGYILIIPNSRQWLDLVICDIIGISIFLLTAAKLIRNRTPFFFYAIATSGMLGFFYFRYMGHGARHYGYLYLVFIAALWLAQHHQSADWIEIKVLKIGSRSLSINKVHQVIFTITLLAHFFVGLYRFPGDLSVPFSAGHETAEYIKSSQLEEEFIMASPDVNMAALSGYLDRKLYYPELQGMGSFTIFQQGRRTLVEPEDILAQSKVLLPSISNGRILLVVNTPLSATDPGLNIAAIAQFEKSWHRSERMYLYWISLK</sequence>
<feature type="transmembrane region" description="Helical" evidence="1">
    <location>
        <begin position="148"/>
        <end position="172"/>
    </location>
</feature>
<evidence type="ECO:0000313" key="2">
    <source>
        <dbReference type="EMBL" id="MDJ1183571.1"/>
    </source>
</evidence>
<keyword evidence="3" id="KW-1185">Reference proteome</keyword>
<comment type="caution">
    <text evidence="2">The sequence shown here is derived from an EMBL/GenBank/DDBJ whole genome shotgun (WGS) entry which is preliminary data.</text>
</comment>
<feature type="transmembrane region" description="Helical" evidence="1">
    <location>
        <begin position="78"/>
        <end position="95"/>
    </location>
</feature>
<keyword evidence="1" id="KW-0812">Transmembrane</keyword>
<dbReference type="Proteomes" id="UP001232992">
    <property type="component" value="Unassembled WGS sequence"/>
</dbReference>
<keyword evidence="1" id="KW-0472">Membrane</keyword>
<dbReference type="RefSeq" id="WP_283758225.1">
    <property type="nucleotide sequence ID" value="NZ_JAQOSQ010000008.1"/>
</dbReference>
<evidence type="ECO:0008006" key="4">
    <source>
        <dbReference type="Google" id="ProtNLM"/>
    </source>
</evidence>
<evidence type="ECO:0000256" key="1">
    <source>
        <dbReference type="SAM" id="Phobius"/>
    </source>
</evidence>
<feature type="transmembrane region" description="Helical" evidence="1">
    <location>
        <begin position="192"/>
        <end position="212"/>
    </location>
</feature>
<feature type="transmembrane region" description="Helical" evidence="1">
    <location>
        <begin position="351"/>
        <end position="371"/>
    </location>
</feature>
<feature type="transmembrane region" description="Helical" evidence="1">
    <location>
        <begin position="285"/>
        <end position="301"/>
    </location>
</feature>
<name>A0ABT7BWM7_9CYAN</name>
<feature type="transmembrane region" description="Helical" evidence="1">
    <location>
        <begin position="257"/>
        <end position="279"/>
    </location>
</feature>